<evidence type="ECO:0000256" key="1">
    <source>
        <dbReference type="ARBA" id="ARBA00010164"/>
    </source>
</evidence>
<evidence type="ECO:0000259" key="4">
    <source>
        <dbReference type="Pfam" id="PF07804"/>
    </source>
</evidence>
<dbReference type="PANTHER" id="PTHR37419:SF1">
    <property type="entry name" value="SERINE_THREONINE-PROTEIN KINASE TOXIN HIPA"/>
    <property type="match status" value="1"/>
</dbReference>
<protein>
    <submittedName>
        <fullName evidence="6">Serine/threonine-protein kinase HipA</fullName>
    </submittedName>
</protein>
<dbReference type="PANTHER" id="PTHR37419">
    <property type="entry name" value="SERINE/THREONINE-PROTEIN KINASE TOXIN HIPA"/>
    <property type="match status" value="1"/>
</dbReference>
<reference evidence="6 7" key="1">
    <citation type="submission" date="2019-03" db="EMBL/GenBank/DDBJ databases">
        <title>Genomic Encyclopedia of Type Strains, Phase IV (KMG-IV): sequencing the most valuable type-strain genomes for metagenomic binning, comparative biology and taxonomic classification.</title>
        <authorList>
            <person name="Goeker M."/>
        </authorList>
    </citation>
    <scope>NUCLEOTIDE SEQUENCE [LARGE SCALE GENOMIC DNA]</scope>
    <source>
        <strain evidence="6 7">DSM 24984</strain>
    </source>
</reference>
<dbReference type="Gene3D" id="1.10.1070.20">
    <property type="match status" value="1"/>
</dbReference>
<dbReference type="NCBIfam" id="TIGR03071">
    <property type="entry name" value="couple_hipA"/>
    <property type="match status" value="1"/>
</dbReference>
<evidence type="ECO:0000313" key="7">
    <source>
        <dbReference type="Proteomes" id="UP000294614"/>
    </source>
</evidence>
<keyword evidence="7" id="KW-1185">Reference proteome</keyword>
<dbReference type="GO" id="GO:0005829">
    <property type="term" value="C:cytosol"/>
    <property type="evidence" value="ECO:0007669"/>
    <property type="project" value="TreeGrafter"/>
</dbReference>
<dbReference type="RefSeq" id="WP_132872306.1">
    <property type="nucleotide sequence ID" value="NZ_SMGG01000003.1"/>
</dbReference>
<dbReference type="Pfam" id="PF07804">
    <property type="entry name" value="HipA_C"/>
    <property type="match status" value="1"/>
</dbReference>
<proteinExistence type="inferred from homology"/>
<feature type="domain" description="HipA-like C-terminal" evidence="4">
    <location>
        <begin position="136"/>
        <end position="377"/>
    </location>
</feature>
<dbReference type="GO" id="GO:0004674">
    <property type="term" value="F:protein serine/threonine kinase activity"/>
    <property type="evidence" value="ECO:0007669"/>
    <property type="project" value="TreeGrafter"/>
</dbReference>
<feature type="domain" description="HipA N-terminal subdomain 1" evidence="5">
    <location>
        <begin position="48"/>
        <end position="95"/>
    </location>
</feature>
<dbReference type="AlphaFoldDB" id="A0A4R1KCQ0"/>
<dbReference type="Proteomes" id="UP000294614">
    <property type="component" value="Unassembled WGS sequence"/>
</dbReference>
<gene>
    <name evidence="6" type="ORF">C8D98_0848</name>
</gene>
<accession>A0A4R1KCQ0</accession>
<evidence type="ECO:0000259" key="5">
    <source>
        <dbReference type="Pfam" id="PF13657"/>
    </source>
</evidence>
<keyword evidence="3 6" id="KW-0418">Kinase</keyword>
<evidence type="ECO:0000313" key="6">
    <source>
        <dbReference type="EMBL" id="TCK62325.1"/>
    </source>
</evidence>
<keyword evidence="2" id="KW-0808">Transferase</keyword>
<evidence type="ECO:0000256" key="3">
    <source>
        <dbReference type="ARBA" id="ARBA00022777"/>
    </source>
</evidence>
<dbReference type="OrthoDB" id="9805913at2"/>
<name>A0A4R1KCQ0_9BACT</name>
<organism evidence="6 7">
    <name type="scientific">Seleniivibrio woodruffii</name>
    <dbReference type="NCBI Taxonomy" id="1078050"/>
    <lineage>
        <taxon>Bacteria</taxon>
        <taxon>Pseudomonadati</taxon>
        <taxon>Deferribacterota</taxon>
        <taxon>Deferribacteres</taxon>
        <taxon>Deferribacterales</taxon>
        <taxon>Geovibrionaceae</taxon>
        <taxon>Seleniivibrio</taxon>
    </lineage>
</organism>
<dbReference type="EMBL" id="SMGG01000003">
    <property type="protein sequence ID" value="TCK62325.1"/>
    <property type="molecule type" value="Genomic_DNA"/>
</dbReference>
<evidence type="ECO:0000256" key="2">
    <source>
        <dbReference type="ARBA" id="ARBA00022679"/>
    </source>
</evidence>
<dbReference type="Pfam" id="PF13657">
    <property type="entry name" value="Couple_hipA"/>
    <property type="match status" value="1"/>
</dbReference>
<comment type="similarity">
    <text evidence="1">Belongs to the HipA Ser/Thr kinase family.</text>
</comment>
<dbReference type="InterPro" id="IPR012893">
    <property type="entry name" value="HipA-like_C"/>
</dbReference>
<dbReference type="InterPro" id="IPR017508">
    <property type="entry name" value="HipA_N1"/>
</dbReference>
<sequence>MTNRLYLKLNRKPVGFISYEPYEDIFGIELDDKNLHLSPHVFSGAQLGAVKRFLMNLLPEGGGLEELSGMLHISKGNIFGLIKAIGAETTGALSFHSGQNDEEGTFFREIGVQELTGRIGERADVPMTVWDNRPRLSVAGVQEKLPVMVMPDGRIGFGDGDYASTHILKFAKNADEHMVLNEFLCMTLAERLKLSSADVGFMRLGEPVLKVKRFDRVFNGGRVDRMHVIDGCQMLDVPPLYKYERIYGDGRDVKNIREGASLKKLFETAKSCSVPAAAARDMLNWVLFNLLIGNCDAHGKNISWHYSADGIRIAPFYDMLSITVYEGRYNENLAMAVGDCFDSKVRASDIADMCEQCGLQPRFVARTLEKMAKAVSAELDTVDAGLELSEDEQGFADKLKGVLKENAAWYMDAAKTVAV</sequence>
<dbReference type="InterPro" id="IPR052028">
    <property type="entry name" value="HipA_Ser/Thr_kinase"/>
</dbReference>
<comment type="caution">
    <text evidence="6">The sequence shown here is derived from an EMBL/GenBank/DDBJ whole genome shotgun (WGS) entry which is preliminary data.</text>
</comment>